<sequence>MTLKDRLVRLIETGGPIPVSTFMQLALHDRQDGYYATRPGLGQDFITAPETSQVFGELIGLWVVHEWQAMGAPDAFHLVEMGPGRAVLMQDALRMAYVAGGPDFANAMTLTLIEASPHLRDAQVERLAAYEPQFADQLSEVPTGPMILVANEYLDCLPARQFRRDGTGWRECVVGLDAEGGLAFGLAADERTAPDGTAEAAGSVEVQTGLDVLVADLATRASGGAPLHALFVDYGPVDRAPGDSLRAFSAGQQVSPLHAPGETDLTVDVDFGRLKRLAEAAGLVVTGPTSQGLFLLGLGAQARLNQLVKANEDDAEAIFNAAQRLIDPKDMGERFKAICLSSKGLPKPAGF</sequence>
<dbReference type="Gene3D" id="3.40.50.12710">
    <property type="match status" value="1"/>
</dbReference>
<accession>A0A059FCJ4</accession>
<organism evidence="3 4">
    <name type="scientific">Hyphomonas johnsonii MHS-2</name>
    <dbReference type="NCBI Taxonomy" id="1280950"/>
    <lineage>
        <taxon>Bacteria</taxon>
        <taxon>Pseudomonadati</taxon>
        <taxon>Pseudomonadota</taxon>
        <taxon>Alphaproteobacteria</taxon>
        <taxon>Hyphomonadales</taxon>
        <taxon>Hyphomonadaceae</taxon>
        <taxon>Hyphomonas</taxon>
    </lineage>
</organism>
<dbReference type="OrthoDB" id="9794208at2"/>
<evidence type="ECO:0000313" key="3">
    <source>
        <dbReference type="EMBL" id="KCZ88345.1"/>
    </source>
</evidence>
<dbReference type="InterPro" id="IPR038375">
    <property type="entry name" value="NDUFAF7_sf"/>
</dbReference>
<dbReference type="InterPro" id="IPR029063">
    <property type="entry name" value="SAM-dependent_MTases_sf"/>
</dbReference>
<dbReference type="GO" id="GO:0035243">
    <property type="term" value="F:protein-arginine omega-N symmetric methyltransferase activity"/>
    <property type="evidence" value="ECO:0007669"/>
    <property type="project" value="TreeGrafter"/>
</dbReference>
<keyword evidence="4" id="KW-1185">Reference proteome</keyword>
<dbReference type="STRING" id="1280950.HJO_15823"/>
<evidence type="ECO:0008006" key="5">
    <source>
        <dbReference type="Google" id="ProtNLM"/>
    </source>
</evidence>
<comment type="caution">
    <text evidence="3">The sequence shown here is derived from an EMBL/GenBank/DDBJ whole genome shotgun (WGS) entry which is preliminary data.</text>
</comment>
<dbReference type="GO" id="GO:0032259">
    <property type="term" value="P:methylation"/>
    <property type="evidence" value="ECO:0007669"/>
    <property type="project" value="UniProtKB-KW"/>
</dbReference>
<dbReference type="eggNOG" id="COG1565">
    <property type="taxonomic scope" value="Bacteria"/>
</dbReference>
<keyword evidence="1" id="KW-0489">Methyltransferase</keyword>
<dbReference type="PANTHER" id="PTHR12049:SF7">
    <property type="entry name" value="PROTEIN ARGININE METHYLTRANSFERASE NDUFAF7, MITOCHONDRIAL"/>
    <property type="match status" value="1"/>
</dbReference>
<name>A0A059FCJ4_9PROT</name>
<reference evidence="3 4" key="1">
    <citation type="journal article" date="2014" name="Antonie Van Leeuwenhoek">
        <title>Hyphomonas beringensis sp. nov. and Hyphomonas chukchiensis sp. nov., isolated from surface seawater of the Bering Sea and Chukchi Sea.</title>
        <authorList>
            <person name="Li C."/>
            <person name="Lai Q."/>
            <person name="Li G."/>
            <person name="Dong C."/>
            <person name="Wang J."/>
            <person name="Liao Y."/>
            <person name="Shao Z."/>
        </authorList>
    </citation>
    <scope>NUCLEOTIDE SEQUENCE [LARGE SCALE GENOMIC DNA]</scope>
    <source>
        <strain evidence="3 4">MHS-2</strain>
    </source>
</reference>
<keyword evidence="2" id="KW-0808">Transferase</keyword>
<dbReference type="RefSeq" id="WP_035618904.1">
    <property type="nucleotide sequence ID" value="NZ_ARYK01000010.1"/>
</dbReference>
<dbReference type="Proteomes" id="UP000025171">
    <property type="component" value="Unassembled WGS sequence"/>
</dbReference>
<dbReference type="PATRIC" id="fig|1280950.3.peg.3179"/>
<proteinExistence type="predicted"/>
<gene>
    <name evidence="3" type="ORF">HJO_15823</name>
</gene>
<evidence type="ECO:0000256" key="2">
    <source>
        <dbReference type="ARBA" id="ARBA00022679"/>
    </source>
</evidence>
<dbReference type="InterPro" id="IPR003788">
    <property type="entry name" value="NDUFAF7"/>
</dbReference>
<dbReference type="AlphaFoldDB" id="A0A059FCJ4"/>
<evidence type="ECO:0000256" key="1">
    <source>
        <dbReference type="ARBA" id="ARBA00022603"/>
    </source>
</evidence>
<dbReference type="SUPFAM" id="SSF53335">
    <property type="entry name" value="S-adenosyl-L-methionine-dependent methyltransferases"/>
    <property type="match status" value="1"/>
</dbReference>
<dbReference type="EMBL" id="ARYK01000010">
    <property type="protein sequence ID" value="KCZ88345.1"/>
    <property type="molecule type" value="Genomic_DNA"/>
</dbReference>
<protein>
    <recommendedName>
        <fullName evidence="5">ATP synthase beta subunit/transription termination factor rho</fullName>
    </recommendedName>
</protein>
<dbReference type="PANTHER" id="PTHR12049">
    <property type="entry name" value="PROTEIN ARGININE METHYLTRANSFERASE NDUFAF7, MITOCHONDRIAL"/>
    <property type="match status" value="1"/>
</dbReference>
<dbReference type="Pfam" id="PF02636">
    <property type="entry name" value="Methyltransf_28"/>
    <property type="match status" value="1"/>
</dbReference>
<evidence type="ECO:0000313" key="4">
    <source>
        <dbReference type="Proteomes" id="UP000025171"/>
    </source>
</evidence>